<dbReference type="Gene3D" id="3.40.50.300">
    <property type="entry name" value="P-loop containing nucleotide triphosphate hydrolases"/>
    <property type="match status" value="1"/>
</dbReference>
<dbReference type="Pfam" id="PF24883">
    <property type="entry name" value="NPHP3_N"/>
    <property type="match status" value="1"/>
</dbReference>
<dbReference type="PANTHER" id="PTHR10039">
    <property type="entry name" value="AMELOGENIN"/>
    <property type="match status" value="1"/>
</dbReference>
<reference evidence="3 4" key="1">
    <citation type="submission" date="2023-01" db="EMBL/GenBank/DDBJ databases">
        <title>Analysis of 21 Apiospora genomes using comparative genomics revels a genus with tremendous synthesis potential of carbohydrate active enzymes and secondary metabolites.</title>
        <authorList>
            <person name="Sorensen T."/>
        </authorList>
    </citation>
    <scope>NUCLEOTIDE SEQUENCE [LARGE SCALE GENOMIC DNA]</scope>
    <source>
        <strain evidence="3 4">CBS 83171</strain>
    </source>
</reference>
<dbReference type="Proteomes" id="UP001446871">
    <property type="component" value="Unassembled WGS sequence"/>
</dbReference>
<evidence type="ECO:0000313" key="4">
    <source>
        <dbReference type="Proteomes" id="UP001446871"/>
    </source>
</evidence>
<sequence length="544" mass="61006">MDGFTALGIAANICQFIDYGFKLVSQVNRARNHGAIGPDLERDTIRLKGVAGKLTQQPRCHDGLDKIATDCISLSQQLLDELSKATPKDPKSKWQSFKAVIRSESKKRDTADLEAKLERCRSQPNLELTEMTSREISEKLDKITQSGNALQSEVLALRDCLNQLQPALVARYIGEDISGLLKSSFNRMDNALNSVKHTSILNLVKFPGVHERLDHIADAHQETFEWLLSEPEDDKSLDPVLAEARWLQNDGSAFWIAGKPGAGKSTLMKSICLHKNLASHLEVWAAGSKLAMGSFFFWKPGTAAQKSIQGLFRGWLHLVLERSPDLIPTAFPELWNMADISTVMLTKTLEHRDILRAFQNMLQAALRTPEYKFAFFIDGLDEFEGRHSELLQELNSWMALYPRHVKCCVSSREYSIFQEHLSIHPTMRLHKLTERDISSLVDHRLSHISGQQTLNPSDIEQVRDVIIEKAEGVFLWVSLVLASVEDGLFSGDDISELVNGIQHCPVELEALFETLLKSNSSSRLQIRLLGTDVGFIPAALRMAS</sequence>
<gene>
    <name evidence="3" type="ORF">PG996_009770</name>
</gene>
<accession>A0ABR1UP45</accession>
<dbReference type="PANTHER" id="PTHR10039:SF5">
    <property type="entry name" value="NACHT DOMAIN-CONTAINING PROTEIN"/>
    <property type="match status" value="1"/>
</dbReference>
<proteinExistence type="predicted"/>
<dbReference type="InterPro" id="IPR056884">
    <property type="entry name" value="NPHP3-like_N"/>
</dbReference>
<organism evidence="3 4">
    <name type="scientific">Apiospora saccharicola</name>
    <dbReference type="NCBI Taxonomy" id="335842"/>
    <lineage>
        <taxon>Eukaryota</taxon>
        <taxon>Fungi</taxon>
        <taxon>Dikarya</taxon>
        <taxon>Ascomycota</taxon>
        <taxon>Pezizomycotina</taxon>
        <taxon>Sordariomycetes</taxon>
        <taxon>Xylariomycetidae</taxon>
        <taxon>Amphisphaeriales</taxon>
        <taxon>Apiosporaceae</taxon>
        <taxon>Apiospora</taxon>
    </lineage>
</organism>
<evidence type="ECO:0000259" key="2">
    <source>
        <dbReference type="Pfam" id="PF24883"/>
    </source>
</evidence>
<keyword evidence="1" id="KW-0677">Repeat</keyword>
<evidence type="ECO:0000256" key="1">
    <source>
        <dbReference type="ARBA" id="ARBA00022737"/>
    </source>
</evidence>
<dbReference type="EMBL" id="JAQQWM010000006">
    <property type="protein sequence ID" value="KAK8059840.1"/>
    <property type="molecule type" value="Genomic_DNA"/>
</dbReference>
<dbReference type="SUPFAM" id="SSF52540">
    <property type="entry name" value="P-loop containing nucleoside triphosphate hydrolases"/>
    <property type="match status" value="1"/>
</dbReference>
<comment type="caution">
    <text evidence="3">The sequence shown here is derived from an EMBL/GenBank/DDBJ whole genome shotgun (WGS) entry which is preliminary data.</text>
</comment>
<dbReference type="InterPro" id="IPR027417">
    <property type="entry name" value="P-loop_NTPase"/>
</dbReference>
<protein>
    <recommendedName>
        <fullName evidence="2">Nephrocystin 3-like N-terminal domain-containing protein</fullName>
    </recommendedName>
</protein>
<evidence type="ECO:0000313" key="3">
    <source>
        <dbReference type="EMBL" id="KAK8059840.1"/>
    </source>
</evidence>
<keyword evidence="4" id="KW-1185">Reference proteome</keyword>
<name>A0ABR1UP45_9PEZI</name>
<feature type="domain" description="Nephrocystin 3-like N-terminal" evidence="2">
    <location>
        <begin position="245"/>
        <end position="412"/>
    </location>
</feature>